<dbReference type="EMBL" id="LJSK01000234">
    <property type="protein sequence ID" value="KPI84746.1"/>
    <property type="molecule type" value="Genomic_DNA"/>
</dbReference>
<dbReference type="SUPFAM" id="SSF47923">
    <property type="entry name" value="Ypt/Rab-GAP domain of gyp1p"/>
    <property type="match status" value="1"/>
</dbReference>
<evidence type="ECO:0000313" key="5">
    <source>
        <dbReference type="Proteomes" id="UP000038009"/>
    </source>
</evidence>
<dbReference type="OrthoDB" id="206700at2759"/>
<dbReference type="Gene3D" id="1.10.8.1310">
    <property type="match status" value="1"/>
</dbReference>
<dbReference type="InterPro" id="IPR045913">
    <property type="entry name" value="TBC20/Gyp8-like"/>
</dbReference>
<proteinExistence type="predicted"/>
<feature type="compositionally biased region" description="Low complexity" evidence="2">
    <location>
        <begin position="156"/>
        <end position="175"/>
    </location>
</feature>
<sequence>MACSASDPAADAALAEEVERRRLHQTEEEYADYCVLLCRTGQLRTGKLRAKVWRDVVIGRKEAKPVPLLGDCIVQQFLEETRSQAAAAADTHSRETTKMEESLNSAAGRETPLMADASGGPDSTGNTHENGDASVSAPLLTPRSEGRGSDSDVAFSSPNNAAGPSSSAPPTSPNSRRFRHRSLELEMLPCSSPLNATEESQTSLKTHAPIRRRAMSQCLYRVKSDANPYNDLWRGNDQSGSASSSNELSGSILRPMAWYHLPENCQPRIVEADVERSLWKLYPIPEERTERRRCLKSTILRVLLHNTDRFYYQGLHELMGFVMYMLSPYLDAEEVLSVCEVLLNTRWRKFSARRLTNSEAMLYAVHAVIAQEDPPLAAVLEWCGVGPESHYAVPWVITWYVHNVESIATLARLFDYFIADPTGTAVIHFTAAFVLSQRKSIFECIQTAKDEIGVDTDAPEATENGIVLMARVYTQLSRLPGSVLQSMDADSLEGLISQAEFFASLHSEMVQREEENFLGGDVKKLGMLSNATTRNAALRLLWHFLPREWRSPAKVEYVRRLVFWTSVMVAATAVVFGTAAVDAKQGGWVRNLFH</sequence>
<organism evidence="4 5">
    <name type="scientific">Leptomonas seymouri</name>
    <dbReference type="NCBI Taxonomy" id="5684"/>
    <lineage>
        <taxon>Eukaryota</taxon>
        <taxon>Discoba</taxon>
        <taxon>Euglenozoa</taxon>
        <taxon>Kinetoplastea</taxon>
        <taxon>Metakinetoplastina</taxon>
        <taxon>Trypanosomatida</taxon>
        <taxon>Trypanosomatidae</taxon>
        <taxon>Leishmaniinae</taxon>
        <taxon>Leptomonas</taxon>
    </lineage>
</organism>
<keyword evidence="5" id="KW-1185">Reference proteome</keyword>
<keyword evidence="1" id="KW-0343">GTPase activation</keyword>
<protein>
    <recommendedName>
        <fullName evidence="3">Rab-GAP TBC domain-containing protein</fullName>
    </recommendedName>
</protein>
<evidence type="ECO:0000256" key="2">
    <source>
        <dbReference type="SAM" id="MobiDB-lite"/>
    </source>
</evidence>
<evidence type="ECO:0000313" key="4">
    <source>
        <dbReference type="EMBL" id="KPI84746.1"/>
    </source>
</evidence>
<dbReference type="PANTHER" id="PTHR20913:SF7">
    <property type="entry name" value="RE60063P"/>
    <property type="match status" value="1"/>
</dbReference>
<feature type="compositionally biased region" description="Polar residues" evidence="2">
    <location>
        <begin position="192"/>
        <end position="205"/>
    </location>
</feature>
<accession>A0A0N0P406</accession>
<dbReference type="VEuPathDB" id="TriTrypDB:Lsey_0234_0020"/>
<dbReference type="GO" id="GO:0005789">
    <property type="term" value="C:endoplasmic reticulum membrane"/>
    <property type="evidence" value="ECO:0007669"/>
    <property type="project" value="TreeGrafter"/>
</dbReference>
<dbReference type="Pfam" id="PF00566">
    <property type="entry name" value="RabGAP-TBC"/>
    <property type="match status" value="1"/>
</dbReference>
<feature type="region of interest" description="Disordered" evidence="2">
    <location>
        <begin position="189"/>
        <end position="209"/>
    </location>
</feature>
<dbReference type="AlphaFoldDB" id="A0A0N0P406"/>
<dbReference type="Proteomes" id="UP000038009">
    <property type="component" value="Unassembled WGS sequence"/>
</dbReference>
<dbReference type="InterPro" id="IPR000195">
    <property type="entry name" value="Rab-GAP-TBC_dom"/>
</dbReference>
<feature type="compositionally biased region" description="Basic and acidic residues" evidence="2">
    <location>
        <begin position="91"/>
        <end position="101"/>
    </location>
</feature>
<name>A0A0N0P406_LEPSE</name>
<dbReference type="GO" id="GO:0005096">
    <property type="term" value="F:GTPase activator activity"/>
    <property type="evidence" value="ECO:0007669"/>
    <property type="project" value="UniProtKB-KW"/>
</dbReference>
<dbReference type="Gene3D" id="1.10.472.80">
    <property type="entry name" value="Ypt/Rab-GAP domain of gyp1p, domain 3"/>
    <property type="match status" value="1"/>
</dbReference>
<dbReference type="InterPro" id="IPR035969">
    <property type="entry name" value="Rab-GAP_TBC_sf"/>
</dbReference>
<gene>
    <name evidence="4" type="ORF">ABL78_6191</name>
</gene>
<evidence type="ECO:0000256" key="1">
    <source>
        <dbReference type="ARBA" id="ARBA00022468"/>
    </source>
</evidence>
<dbReference type="OMA" id="HFLPREW"/>
<dbReference type="PANTHER" id="PTHR20913">
    <property type="entry name" value="TBC1 DOMAIN FAMILY MEMBER 20/GTPASE"/>
    <property type="match status" value="1"/>
</dbReference>
<dbReference type="GO" id="GO:0006888">
    <property type="term" value="P:endoplasmic reticulum to Golgi vesicle-mediated transport"/>
    <property type="evidence" value="ECO:0007669"/>
    <property type="project" value="TreeGrafter"/>
</dbReference>
<reference evidence="4 5" key="1">
    <citation type="journal article" date="2015" name="PLoS Pathog.">
        <title>Leptomonas seymouri: Adaptations to the Dixenous Life Cycle Analyzed by Genome Sequencing, Transcriptome Profiling and Co-infection with Leishmania donovani.</title>
        <authorList>
            <person name="Kraeva N."/>
            <person name="Butenko A."/>
            <person name="Hlavacova J."/>
            <person name="Kostygov A."/>
            <person name="Myskova J."/>
            <person name="Grybchuk D."/>
            <person name="Lestinova T."/>
            <person name="Votypka J."/>
            <person name="Volf P."/>
            <person name="Opperdoes F."/>
            <person name="Flegontov P."/>
            <person name="Lukes J."/>
            <person name="Yurchenko V."/>
        </authorList>
    </citation>
    <scope>NUCLEOTIDE SEQUENCE [LARGE SCALE GENOMIC DNA]</scope>
    <source>
        <strain evidence="4 5">ATCC 30220</strain>
    </source>
</reference>
<comment type="caution">
    <text evidence="4">The sequence shown here is derived from an EMBL/GenBank/DDBJ whole genome shotgun (WGS) entry which is preliminary data.</text>
</comment>
<feature type="region of interest" description="Disordered" evidence="2">
    <location>
        <begin position="85"/>
        <end position="176"/>
    </location>
</feature>
<dbReference type="PROSITE" id="PS50086">
    <property type="entry name" value="TBC_RABGAP"/>
    <property type="match status" value="1"/>
</dbReference>
<feature type="domain" description="Rab-GAP TBC" evidence="3">
    <location>
        <begin position="248"/>
        <end position="421"/>
    </location>
</feature>
<evidence type="ECO:0000259" key="3">
    <source>
        <dbReference type="PROSITE" id="PS50086"/>
    </source>
</evidence>